<keyword evidence="6" id="KW-1185">Reference proteome</keyword>
<feature type="chain" id="PRO_5006135456" description="Tyrosinase copper-binding domain-containing protein" evidence="3">
    <location>
        <begin position="20"/>
        <end position="361"/>
    </location>
</feature>
<feature type="signal peptide" evidence="3">
    <location>
        <begin position="1"/>
        <end position="19"/>
    </location>
</feature>
<evidence type="ECO:0000256" key="1">
    <source>
        <dbReference type="ARBA" id="ARBA00022723"/>
    </source>
</evidence>
<dbReference type="InterPro" id="IPR050316">
    <property type="entry name" value="Tyrosinase/Hemocyanin"/>
</dbReference>
<dbReference type="PANTHER" id="PTHR11474:SF126">
    <property type="entry name" value="TYROSINASE-LIKE PROTEIN TYR-1-RELATED"/>
    <property type="match status" value="1"/>
</dbReference>
<dbReference type="PRINTS" id="PR00092">
    <property type="entry name" value="TYROSINASE"/>
</dbReference>
<dbReference type="Gene3D" id="1.10.1280.10">
    <property type="entry name" value="Di-copper center containing domain from catechol oxidase"/>
    <property type="match status" value="1"/>
</dbReference>
<keyword evidence="1" id="KW-0479">Metal-binding</keyword>
<dbReference type="InterPro" id="IPR002227">
    <property type="entry name" value="Tyrosinase_Cu-bd"/>
</dbReference>
<reference evidence="5 6" key="1">
    <citation type="submission" date="2015-09" db="EMBL/GenBank/DDBJ databases">
        <title>Draft genome of a European isolate of the apple canker pathogen Neonectria ditissima.</title>
        <authorList>
            <person name="Gomez-Cortecero A."/>
            <person name="Harrison R.J."/>
            <person name="Armitage A.D."/>
        </authorList>
    </citation>
    <scope>NUCLEOTIDE SEQUENCE [LARGE SCALE GENOMIC DNA]</scope>
    <source>
        <strain evidence="5 6">R09/05</strain>
    </source>
</reference>
<proteinExistence type="predicted"/>
<protein>
    <recommendedName>
        <fullName evidence="4">Tyrosinase copper-binding domain-containing protein</fullName>
    </recommendedName>
</protein>
<comment type="caution">
    <text evidence="5">The sequence shown here is derived from an EMBL/GenBank/DDBJ whole genome shotgun (WGS) entry which is preliminary data.</text>
</comment>
<keyword evidence="2" id="KW-0186">Copper</keyword>
<dbReference type="Proteomes" id="UP000050424">
    <property type="component" value="Unassembled WGS sequence"/>
</dbReference>
<evidence type="ECO:0000256" key="2">
    <source>
        <dbReference type="ARBA" id="ARBA00023008"/>
    </source>
</evidence>
<sequence length="361" mass="40392">MRLSTLLAVISIAAVPGLGADSSSECSCTKPVVRKEWRTLSTNQKHEYIAAVKCLASKPSQTGGIYPGAKSRYDDFVATHIVNTDYVHFVGFFQAWHRMFVNQYEQDLRNLCGWTGGQPYWNWSLDSKSVEDFLGSPLFDPKTGFGGNGPFINSTGWTNITRQIPNKLGGGCVVNGPLVASKWTINMGPEKNTTYNPRCLRRDIAPAFAISKLNQTRVDWTLEAADYYEFDKRVEGGITIPTHGYHGGGHLGIGGDLGEVGDVYTSPGDPLFFMHHANMDRLWNKWQRRDWPARKSDIGGPDTQFAYPFAFFGDVPYKNVTLDYVMNFDKLIPNHQHFKVKEVMDIKGGTLCYSYKEQGSS</sequence>
<keyword evidence="3" id="KW-0732">Signal</keyword>
<dbReference type="STRING" id="78410.A0A0P7B6M1"/>
<evidence type="ECO:0000313" key="6">
    <source>
        <dbReference type="Proteomes" id="UP000050424"/>
    </source>
</evidence>
<organism evidence="5 6">
    <name type="scientific">Neonectria ditissima</name>
    <dbReference type="NCBI Taxonomy" id="78410"/>
    <lineage>
        <taxon>Eukaryota</taxon>
        <taxon>Fungi</taxon>
        <taxon>Dikarya</taxon>
        <taxon>Ascomycota</taxon>
        <taxon>Pezizomycotina</taxon>
        <taxon>Sordariomycetes</taxon>
        <taxon>Hypocreomycetidae</taxon>
        <taxon>Hypocreales</taxon>
        <taxon>Nectriaceae</taxon>
        <taxon>Neonectria</taxon>
    </lineage>
</organism>
<dbReference type="Pfam" id="PF00264">
    <property type="entry name" value="Tyrosinase"/>
    <property type="match status" value="1"/>
</dbReference>
<dbReference type="OrthoDB" id="6132182at2759"/>
<dbReference type="EMBL" id="LKCW01000314">
    <property type="protein sequence ID" value="KPM34655.1"/>
    <property type="molecule type" value="Genomic_DNA"/>
</dbReference>
<dbReference type="SUPFAM" id="SSF48056">
    <property type="entry name" value="Di-copper centre-containing domain"/>
    <property type="match status" value="1"/>
</dbReference>
<dbReference type="GO" id="GO:0046872">
    <property type="term" value="F:metal ion binding"/>
    <property type="evidence" value="ECO:0007669"/>
    <property type="project" value="UniProtKB-KW"/>
</dbReference>
<name>A0A0P7B6M1_9HYPO</name>
<dbReference type="GO" id="GO:0016491">
    <property type="term" value="F:oxidoreductase activity"/>
    <property type="evidence" value="ECO:0007669"/>
    <property type="project" value="InterPro"/>
</dbReference>
<gene>
    <name evidence="5" type="ORF">AK830_g11914</name>
</gene>
<dbReference type="InterPro" id="IPR008922">
    <property type="entry name" value="Di-copper_centre_dom_sf"/>
</dbReference>
<evidence type="ECO:0000259" key="4">
    <source>
        <dbReference type="PROSITE" id="PS00498"/>
    </source>
</evidence>
<accession>A0A0P7B6M1</accession>
<dbReference type="AlphaFoldDB" id="A0A0P7B6M1"/>
<evidence type="ECO:0000256" key="3">
    <source>
        <dbReference type="SAM" id="SignalP"/>
    </source>
</evidence>
<dbReference type="PANTHER" id="PTHR11474">
    <property type="entry name" value="TYROSINASE FAMILY MEMBER"/>
    <property type="match status" value="1"/>
</dbReference>
<feature type="domain" description="Tyrosinase copper-binding" evidence="4">
    <location>
        <begin position="269"/>
        <end position="280"/>
    </location>
</feature>
<dbReference type="PROSITE" id="PS00498">
    <property type="entry name" value="TYROSINASE_2"/>
    <property type="match status" value="1"/>
</dbReference>
<evidence type="ECO:0000313" key="5">
    <source>
        <dbReference type="EMBL" id="KPM34655.1"/>
    </source>
</evidence>